<evidence type="ECO:0000256" key="1">
    <source>
        <dbReference type="ARBA" id="ARBA00004240"/>
    </source>
</evidence>
<dbReference type="SUPFAM" id="SSF48225">
    <property type="entry name" value="Seven-hairpin glycosidases"/>
    <property type="match status" value="1"/>
</dbReference>
<feature type="active site" description="Proton donor" evidence="5">
    <location>
        <position position="103"/>
    </location>
</feature>
<evidence type="ECO:0000313" key="11">
    <source>
        <dbReference type="Proteomes" id="UP000013827"/>
    </source>
</evidence>
<dbReference type="InterPro" id="IPR044674">
    <property type="entry name" value="EDEM1/2/3"/>
</dbReference>
<dbReference type="GO" id="GO:1904380">
    <property type="term" value="P:endoplasmic reticulum mannose trimming"/>
    <property type="evidence" value="ECO:0007669"/>
    <property type="project" value="InterPro"/>
</dbReference>
<dbReference type="GO" id="GO:0004571">
    <property type="term" value="F:mannosyl-oligosaccharide 1,2-alpha-mannosidase activity"/>
    <property type="evidence" value="ECO:0007669"/>
    <property type="project" value="InterPro"/>
</dbReference>
<dbReference type="GO" id="GO:0044322">
    <property type="term" value="C:endoplasmic reticulum quality control compartment"/>
    <property type="evidence" value="ECO:0007669"/>
    <property type="project" value="GOC"/>
</dbReference>
<sequence>MPLMLPLLLLQHAALPEMMTREERVRALFHHGYDSYMANAFPADVLLPLSCTGKDGWGSFSLTLVDTLDALALLGNRTEFEARVWWVVEHLSFDVDETVSLFETTIRALGGLLSAHLLAADPQLRLMEAPYDPHGGLLLLALDLAERLLPALDTPSGIPYGSIHLRDGDAALRAARAIWRHRSQHDLLGAHVDLRTGAWTQPDAGVGRGIDSFYEYMLKAHMLLGGAEYLAAFHDAYRAAGRHLKHGAWYIDVHTSTTAVMVGDLEPAVDTLRAFHTLWRHLGVNRRRHLGVHPEGFNLVNLEVQQGQTGYPLRPEHAESLFYAHRATGGSEWLRAGADVLRSLQALVVPCGVAALSDVVNRTAEDTMESFFLSETLKYLYLLFDPDDAVYTHGKYVFTTEAHPLPLALGLHNASLFERPSFGCALPTAAQRAGVFGDEPAGSNTKAHLAEHLAGHASDEASDDSQVALAPYRGALRLLASRAAVQPAKFLLWGGAPPSAAAPLAELLRLYESEAAGNKDAAAPSVSIARKCASHADCFALGLTGDCCPTTTGVYIACCGKPPPAGGGPTAASSHPLHGIDFDALITRRPDLAEPLARARDASVVGKGETAVLRVGPGGLRLSSGQELSAEQVVQMQGVGISALSLPDLLTALGAVDPATGEPAGALDGHTLVALAPEAARARPAESAGRRGGAADLAAGDRPGRPRLSDTVEVIIGGFKDGGDARRGEEAEVVQDDRDSKPFILRFADGTLGSHFYPESAVRLVRRGSRPSVGDEVVIGRSGDPRDGQRATIVQDDQDTTPYRLKFADGTVSVSFYEQAHPVSAATAKPQPAARPPLAACPYEASVGGPGQHPAGALAPLIPRGTDLDGCVAVEVGAAGSEPPSRAAIAGLSGSIFAQLAAEEPQECRRLAATLGGGSPSEHAEVGET</sequence>
<dbReference type="InterPro" id="IPR001382">
    <property type="entry name" value="Glyco_hydro_47"/>
</dbReference>
<feature type="active site" evidence="5">
    <location>
        <position position="211"/>
    </location>
</feature>
<evidence type="ECO:0000256" key="3">
    <source>
        <dbReference type="ARBA" id="ARBA00022824"/>
    </source>
</evidence>
<dbReference type="GeneID" id="17273578"/>
<dbReference type="Proteomes" id="UP000013827">
    <property type="component" value="Unassembled WGS sequence"/>
</dbReference>
<dbReference type="InterPro" id="IPR012341">
    <property type="entry name" value="6hp_glycosidase-like_sf"/>
</dbReference>
<comment type="similarity">
    <text evidence="2 7">Belongs to the glycosyl hydrolase 47 family.</text>
</comment>
<dbReference type="HOGENOM" id="CLU_014165_0_0_1"/>
<evidence type="ECO:0000256" key="5">
    <source>
        <dbReference type="PIRSR" id="PIRSR601382-1"/>
    </source>
</evidence>
<keyword evidence="9" id="KW-0732">Signal</keyword>
<reference evidence="11" key="1">
    <citation type="journal article" date="2013" name="Nature">
        <title>Pan genome of the phytoplankton Emiliania underpins its global distribution.</title>
        <authorList>
            <person name="Read B.A."/>
            <person name="Kegel J."/>
            <person name="Klute M.J."/>
            <person name="Kuo A."/>
            <person name="Lefebvre S.C."/>
            <person name="Maumus F."/>
            <person name="Mayer C."/>
            <person name="Miller J."/>
            <person name="Monier A."/>
            <person name="Salamov A."/>
            <person name="Young J."/>
            <person name="Aguilar M."/>
            <person name="Claverie J.M."/>
            <person name="Frickenhaus S."/>
            <person name="Gonzalez K."/>
            <person name="Herman E.K."/>
            <person name="Lin Y.C."/>
            <person name="Napier J."/>
            <person name="Ogata H."/>
            <person name="Sarno A.F."/>
            <person name="Shmutz J."/>
            <person name="Schroeder D."/>
            <person name="de Vargas C."/>
            <person name="Verret F."/>
            <person name="von Dassow P."/>
            <person name="Valentin K."/>
            <person name="Van de Peer Y."/>
            <person name="Wheeler G."/>
            <person name="Dacks J.B."/>
            <person name="Delwiche C.F."/>
            <person name="Dyhrman S.T."/>
            <person name="Glockner G."/>
            <person name="John U."/>
            <person name="Richards T."/>
            <person name="Worden A.Z."/>
            <person name="Zhang X."/>
            <person name="Grigoriev I.V."/>
            <person name="Allen A.E."/>
            <person name="Bidle K."/>
            <person name="Borodovsky M."/>
            <person name="Bowler C."/>
            <person name="Brownlee C."/>
            <person name="Cock J.M."/>
            <person name="Elias M."/>
            <person name="Gladyshev V.N."/>
            <person name="Groth M."/>
            <person name="Guda C."/>
            <person name="Hadaegh A."/>
            <person name="Iglesias-Rodriguez M.D."/>
            <person name="Jenkins J."/>
            <person name="Jones B.M."/>
            <person name="Lawson T."/>
            <person name="Leese F."/>
            <person name="Lindquist E."/>
            <person name="Lobanov A."/>
            <person name="Lomsadze A."/>
            <person name="Malik S.B."/>
            <person name="Marsh M.E."/>
            <person name="Mackinder L."/>
            <person name="Mock T."/>
            <person name="Mueller-Roeber B."/>
            <person name="Pagarete A."/>
            <person name="Parker M."/>
            <person name="Probert I."/>
            <person name="Quesneville H."/>
            <person name="Raines C."/>
            <person name="Rensing S.A."/>
            <person name="Riano-Pachon D.M."/>
            <person name="Richier S."/>
            <person name="Rokitta S."/>
            <person name="Shiraiwa Y."/>
            <person name="Soanes D.M."/>
            <person name="van der Giezen M."/>
            <person name="Wahlund T.M."/>
            <person name="Williams B."/>
            <person name="Wilson W."/>
            <person name="Wolfe G."/>
            <person name="Wurch L.L."/>
        </authorList>
    </citation>
    <scope>NUCLEOTIDE SEQUENCE</scope>
</reference>
<accession>A0A0D3JWZ4</accession>
<name>A0A0D3JWZ4_EMIH1</name>
<feature type="region of interest" description="Disordered" evidence="8">
    <location>
        <begin position="683"/>
        <end position="706"/>
    </location>
</feature>
<dbReference type="PRINTS" id="PR00747">
    <property type="entry name" value="GLYHDRLASE47"/>
</dbReference>
<keyword evidence="6" id="KW-0479">Metal-binding</keyword>
<evidence type="ECO:0000256" key="8">
    <source>
        <dbReference type="SAM" id="MobiDB-lite"/>
    </source>
</evidence>
<evidence type="ECO:0000256" key="4">
    <source>
        <dbReference type="ARBA" id="ARBA00023180"/>
    </source>
</evidence>
<feature type="active site" description="Proton donor" evidence="5">
    <location>
        <position position="295"/>
    </location>
</feature>
<dbReference type="eggNOG" id="KOG2429">
    <property type="taxonomic scope" value="Eukaryota"/>
</dbReference>
<keyword evidence="6" id="KW-0106">Calcium</keyword>
<dbReference type="AlphaFoldDB" id="A0A0D3JWZ4"/>
<dbReference type="InterPro" id="IPR036026">
    <property type="entry name" value="Seven-hairpin_glycosidases"/>
</dbReference>
<dbReference type="RefSeq" id="XP_005780458.1">
    <property type="nucleotide sequence ID" value="XM_005780401.1"/>
</dbReference>
<dbReference type="Pfam" id="PF01532">
    <property type="entry name" value="Glyco_hydro_47"/>
    <property type="match status" value="3"/>
</dbReference>
<keyword evidence="7" id="KW-0326">Glycosidase</keyword>
<dbReference type="GO" id="GO:0005509">
    <property type="term" value="F:calcium ion binding"/>
    <property type="evidence" value="ECO:0007669"/>
    <property type="project" value="InterPro"/>
</dbReference>
<keyword evidence="4" id="KW-0325">Glycoprotein</keyword>
<keyword evidence="7" id="KW-0378">Hydrolase</keyword>
<dbReference type="PANTHER" id="PTHR45679">
    <property type="entry name" value="ER DEGRADATION-ENHANCING ALPHA-MANNOSIDASE-LIKE PROTEIN 2"/>
    <property type="match status" value="1"/>
</dbReference>
<keyword evidence="11" id="KW-1185">Reference proteome</keyword>
<feature type="signal peptide" evidence="9">
    <location>
        <begin position="1"/>
        <end position="16"/>
    </location>
</feature>
<evidence type="ECO:0000256" key="6">
    <source>
        <dbReference type="PIRSR" id="PIRSR601382-2"/>
    </source>
</evidence>
<keyword evidence="3" id="KW-0256">Endoplasmic reticulum</keyword>
<feature type="binding site" evidence="6">
    <location>
        <position position="400"/>
    </location>
    <ligand>
        <name>Ca(2+)</name>
        <dbReference type="ChEBI" id="CHEBI:29108"/>
    </ligand>
</feature>
<feature type="active site" evidence="5">
    <location>
        <position position="316"/>
    </location>
</feature>
<evidence type="ECO:0000313" key="10">
    <source>
        <dbReference type="EnsemblProtists" id="EOD28029"/>
    </source>
</evidence>
<organism evidence="10 11">
    <name type="scientific">Emiliania huxleyi (strain CCMP1516)</name>
    <dbReference type="NCBI Taxonomy" id="280463"/>
    <lineage>
        <taxon>Eukaryota</taxon>
        <taxon>Haptista</taxon>
        <taxon>Haptophyta</taxon>
        <taxon>Prymnesiophyceae</taxon>
        <taxon>Isochrysidales</taxon>
        <taxon>Noelaerhabdaceae</taxon>
        <taxon>Emiliania</taxon>
    </lineage>
</organism>
<reference evidence="10" key="2">
    <citation type="submission" date="2024-10" db="UniProtKB">
        <authorList>
            <consortium name="EnsemblProtists"/>
        </authorList>
    </citation>
    <scope>IDENTIFICATION</scope>
</reference>
<evidence type="ECO:0000256" key="2">
    <source>
        <dbReference type="ARBA" id="ARBA00007658"/>
    </source>
</evidence>
<dbReference type="EC" id="3.2.1.-" evidence="7"/>
<proteinExistence type="inferred from homology"/>
<dbReference type="GO" id="GO:0016020">
    <property type="term" value="C:membrane"/>
    <property type="evidence" value="ECO:0007669"/>
    <property type="project" value="InterPro"/>
</dbReference>
<comment type="cofactor">
    <cofactor evidence="6">
        <name>Ca(2+)</name>
        <dbReference type="ChEBI" id="CHEBI:29108"/>
    </cofactor>
</comment>
<protein>
    <recommendedName>
        <fullName evidence="7">alpha-1,2-Mannosidase</fullName>
        <ecNumber evidence="7">3.2.1.-</ecNumber>
    </recommendedName>
</protein>
<feature type="chain" id="PRO_5044257192" description="alpha-1,2-Mannosidase" evidence="9">
    <location>
        <begin position="17"/>
        <end position="929"/>
    </location>
</feature>
<dbReference type="EnsemblProtists" id="EOD28029">
    <property type="protein sequence ID" value="EOD28029"/>
    <property type="gene ID" value="EMIHUDRAFT_235221"/>
</dbReference>
<dbReference type="PaxDb" id="2903-EOD28029"/>
<dbReference type="GO" id="GO:0005975">
    <property type="term" value="P:carbohydrate metabolic process"/>
    <property type="evidence" value="ECO:0007669"/>
    <property type="project" value="InterPro"/>
</dbReference>
<evidence type="ECO:0000256" key="9">
    <source>
        <dbReference type="SAM" id="SignalP"/>
    </source>
</evidence>
<dbReference type="Gene3D" id="1.50.10.10">
    <property type="match status" value="2"/>
</dbReference>
<evidence type="ECO:0000256" key="7">
    <source>
        <dbReference type="RuleBase" id="RU361193"/>
    </source>
</evidence>
<dbReference type="STRING" id="2903.R1F4E3"/>
<comment type="subcellular location">
    <subcellularLocation>
        <location evidence="1">Endoplasmic reticulum</location>
    </subcellularLocation>
</comment>
<dbReference type="KEGG" id="ehx:EMIHUDRAFT_235221"/>
<dbReference type="PANTHER" id="PTHR45679:SF6">
    <property type="entry name" value="ER DEGRADATION-ENHANCING ALPHA-MANNOSIDASE-LIKE PROTEIN 2"/>
    <property type="match status" value="1"/>
</dbReference>